<dbReference type="OrthoDB" id="39591at2759"/>
<protein>
    <submittedName>
        <fullName evidence="4">Transmembrane and coiled-coil domains 7</fullName>
    </submittedName>
</protein>
<keyword evidence="5" id="KW-1185">Reference proteome</keyword>
<evidence type="ECO:0000256" key="1">
    <source>
        <dbReference type="ARBA" id="ARBA00005724"/>
    </source>
</evidence>
<dbReference type="InterPro" id="IPR039600">
    <property type="entry name" value="TANGO6/Rtp1"/>
</dbReference>
<keyword evidence="4" id="KW-0472">Membrane</keyword>
<comment type="caution">
    <text evidence="4">The sequence shown here is derived from an EMBL/GenBank/DDBJ whole genome shotgun (WGS) entry which is preliminary data.</text>
</comment>
<comment type="similarity">
    <text evidence="1">Belongs to the Tango6 family.</text>
</comment>
<feature type="region of interest" description="Disordered" evidence="2">
    <location>
        <begin position="146"/>
        <end position="174"/>
    </location>
</feature>
<reference evidence="4" key="1">
    <citation type="submission" date="2020-06" db="EMBL/GenBank/DDBJ databases">
        <authorList>
            <consortium name="Plant Systems Biology data submission"/>
        </authorList>
    </citation>
    <scope>NUCLEOTIDE SEQUENCE</scope>
    <source>
        <strain evidence="4">D6</strain>
    </source>
</reference>
<feature type="compositionally biased region" description="Low complexity" evidence="2">
    <location>
        <begin position="13"/>
        <end position="26"/>
    </location>
</feature>
<dbReference type="EMBL" id="CAICTM010000548">
    <property type="protein sequence ID" value="CAB9512680.1"/>
    <property type="molecule type" value="Genomic_DNA"/>
</dbReference>
<keyword evidence="4" id="KW-0812">Transmembrane</keyword>
<sequence>MTTTIHSLQSYNTPSEETTAPSSSMSVESLEERASEIVLAIQRCVESLRSIKEFNAIKPAVLWSALKANGNGNTTKDPLDAIAAVDLYAHFQDQGIVQAVQSIIARHPIDHHDAAASPTDHSRRRLTMEVLLPLARSLSDSYESLDRIPAVQPQDTQSPQKTTRKKAPPPPPPGLLSLQNYTDIGAFLEFTVCTSILPFLQPNILFPVQDRARYFVPKSLAGRIARPSLLWASQQQRTVPPKGKEIVFLQQLVQDLQTTVVVLGKLLLLDRFRPMLLPRHLSDLYAAIFQAEAYRMRLQQMTRQQKLMKTTMVDPSFSLAKEYDVVRNQLLVLPQPTTNNIHNRVDPALQAQSLQALLLQGTKSPPWLRQRVAAHLTQLASRNLSVIFQVFVHAAPPKDKTAASLRLARTLITPSSDNNNNHQSQYFDLLVQQMIQILDGTAQDCHRHKTDSLTQKQTLDIHTVWAILDQLPTQEMQTKMMRHLSTGMLTNINTEAGDDSSVHQTVQRMAILLSSLPPSMNAANVAMVLFLPLEGSAADDDSERIQSTIFGQMLRLACVPAPVIKTSFHDDVTFTMKLALHALLQSNFASSASKVDSVQIAAMALVYATAPSDWDNGGNVYTIDTAASSDGASLSTIRIVQPQKQSSDTTSQQQQKDAVTSLESRVALVLKLINSLDSTGANESPDTDAETRRRQRSLSSAVFYFVLLLYFSNNPQRHRLPVIFRQTSGMFRIVAMCFIPLLCETCPPENLLKTSQDDGAGIFQMMQLVFACAVPFFSGEKMILMETDDGAENRVSGSESDELEDKTFIGSGDFFSRTIMGSPSSSREPGNSQPLDAVSKDSDSIDSSDVGMIISVTSLMLGLLVTIMDYGTTGKRSNKEEAIIQSFPSLLHPLAEVSDLSWMRATVDGDEEATHALYSSCGEIAELAGHALALLAARQAPTTAVVDDFAMEQQLTPERMIEATIRQSQSDLSSNEAPIRAKGVVSLQRLLRGHLFQQLLAGEARQQPKVLIVEVEDDNGEKAQGFLERTSSQVLELCVSAISDPESYVYLAAIQCIATMADICPRDIIPRIGLYLASGKQHEGHEDGGRGASLTSGQRVKLAEALMFCIRRRAKIDEYVSVLLDIMLFGEQRKGTAVNPDLLSNAENVETIQRETHQYFLRGRVDDDDDDVEDLEEKAEKQRIRINTGGPVFLAEETDLVTAARVSIVSELLPGTHPSTLAQYCHALATTAVQLLRLDASRPVRRAAAFLAREFYMALLREQTELLEMAIRGDVDSGYQTDLELSTALMETSDDELLRATLTRCLQADDLDDLSQRHRAFDSATVARCQEALDTRQEAVDGGLFAVARLVVESRKLQDKLPAANLVRDLLQQSKVDRRGGLGKLRMDVETLELK</sequence>
<dbReference type="PANTHER" id="PTHR20959">
    <property type="entry name" value="TRANSPORT AND GOLGI ORGANIZATION PROTEIN 6 FAMILY MEMBER"/>
    <property type="match status" value="1"/>
</dbReference>
<dbReference type="InterPro" id="IPR019451">
    <property type="entry name" value="Rtp1_C1"/>
</dbReference>
<feature type="domain" description="RNA polymerase II assembly factor Rtp1 C-terminal" evidence="3">
    <location>
        <begin position="967"/>
        <end position="1114"/>
    </location>
</feature>
<feature type="region of interest" description="Disordered" evidence="2">
    <location>
        <begin position="820"/>
        <end position="845"/>
    </location>
</feature>
<dbReference type="PANTHER" id="PTHR20959:SF1">
    <property type="entry name" value="TRANSPORT AND GOLGI ORGANIZATION PROTEIN 6 HOMOLOG"/>
    <property type="match status" value="1"/>
</dbReference>
<evidence type="ECO:0000256" key="2">
    <source>
        <dbReference type="SAM" id="MobiDB-lite"/>
    </source>
</evidence>
<dbReference type="SUPFAM" id="SSF48371">
    <property type="entry name" value="ARM repeat"/>
    <property type="match status" value="1"/>
</dbReference>
<dbReference type="Pfam" id="PF10363">
    <property type="entry name" value="RTP1_C1"/>
    <property type="match status" value="1"/>
</dbReference>
<evidence type="ECO:0000313" key="5">
    <source>
        <dbReference type="Proteomes" id="UP001153069"/>
    </source>
</evidence>
<dbReference type="Proteomes" id="UP001153069">
    <property type="component" value="Unassembled WGS sequence"/>
</dbReference>
<evidence type="ECO:0000259" key="3">
    <source>
        <dbReference type="Pfam" id="PF10363"/>
    </source>
</evidence>
<evidence type="ECO:0000313" key="4">
    <source>
        <dbReference type="EMBL" id="CAB9512680.1"/>
    </source>
</evidence>
<feature type="compositionally biased region" description="Polar residues" evidence="2">
    <location>
        <begin position="1"/>
        <end position="12"/>
    </location>
</feature>
<proteinExistence type="inferred from homology"/>
<dbReference type="GO" id="GO:0009306">
    <property type="term" value="P:protein secretion"/>
    <property type="evidence" value="ECO:0007669"/>
    <property type="project" value="TreeGrafter"/>
</dbReference>
<feature type="region of interest" description="Disordered" evidence="2">
    <location>
        <begin position="1"/>
        <end position="27"/>
    </location>
</feature>
<feature type="compositionally biased region" description="Polar residues" evidence="2">
    <location>
        <begin position="820"/>
        <end position="834"/>
    </location>
</feature>
<name>A0A9N8HHQ0_9STRA</name>
<gene>
    <name evidence="4" type="ORF">SEMRO_549_G164600.1</name>
</gene>
<organism evidence="4 5">
    <name type="scientific">Seminavis robusta</name>
    <dbReference type="NCBI Taxonomy" id="568900"/>
    <lineage>
        <taxon>Eukaryota</taxon>
        <taxon>Sar</taxon>
        <taxon>Stramenopiles</taxon>
        <taxon>Ochrophyta</taxon>
        <taxon>Bacillariophyta</taxon>
        <taxon>Bacillariophyceae</taxon>
        <taxon>Bacillariophycidae</taxon>
        <taxon>Naviculales</taxon>
        <taxon>Naviculaceae</taxon>
        <taxon>Seminavis</taxon>
    </lineage>
</organism>
<accession>A0A9N8HHQ0</accession>
<dbReference type="InterPro" id="IPR016024">
    <property type="entry name" value="ARM-type_fold"/>
</dbReference>